<protein>
    <recommendedName>
        <fullName evidence="1">ABM domain-containing protein</fullName>
    </recommendedName>
</protein>
<sequence length="168" mass="19450">MTRYIHTTFGTREVLNEIRSKHLDRPIHLSIDDSDHLRGMLIELTDDSKSAFAMPTSYKVLSSAGADEELRGWLMFSFITLNDQERDNFIRRYEAFLSQGNLHGGLSSFLLQRTNNDHQLVLLSTWNTKGQWEAWSQEDDFPMKRYEGANASYNLRRASYSFAAFTKA</sequence>
<feature type="domain" description="ABM" evidence="1">
    <location>
        <begin position="80"/>
        <end position="141"/>
    </location>
</feature>
<name>A0A6C2CAK4_9LACO</name>
<evidence type="ECO:0000313" key="3">
    <source>
        <dbReference type="Proteomes" id="UP000371977"/>
    </source>
</evidence>
<dbReference type="EMBL" id="SDGZ01000010">
    <property type="protein sequence ID" value="TYC50065.1"/>
    <property type="molecule type" value="Genomic_DNA"/>
</dbReference>
<dbReference type="OrthoDB" id="2157140at2"/>
<accession>A0A6C2CAK4</accession>
<keyword evidence="3" id="KW-1185">Reference proteome</keyword>
<dbReference type="Gene3D" id="3.30.70.100">
    <property type="match status" value="1"/>
</dbReference>
<dbReference type="RefSeq" id="WP_148622146.1">
    <property type="nucleotide sequence ID" value="NZ_SDGZ01000010.1"/>
</dbReference>
<dbReference type="InterPro" id="IPR011008">
    <property type="entry name" value="Dimeric_a/b-barrel"/>
</dbReference>
<organism evidence="2 3">
    <name type="scientific">Weissella muntiaci</name>
    <dbReference type="NCBI Taxonomy" id="2508881"/>
    <lineage>
        <taxon>Bacteria</taxon>
        <taxon>Bacillati</taxon>
        <taxon>Bacillota</taxon>
        <taxon>Bacilli</taxon>
        <taxon>Lactobacillales</taxon>
        <taxon>Lactobacillaceae</taxon>
        <taxon>Weissella</taxon>
    </lineage>
</organism>
<evidence type="ECO:0000259" key="1">
    <source>
        <dbReference type="Pfam" id="PF03992"/>
    </source>
</evidence>
<reference evidence="2 3" key="1">
    <citation type="submission" date="2019-01" db="EMBL/GenBank/DDBJ databases">
        <title>Weissella sp. nov., a novel lactic acid bacterium isolated from animal feces.</title>
        <authorList>
            <person name="Wang L.-T."/>
        </authorList>
    </citation>
    <scope>NUCLEOTIDE SEQUENCE [LARGE SCALE GENOMIC DNA]</scope>
    <source>
        <strain evidence="2 3">8H-2</strain>
    </source>
</reference>
<dbReference type="Pfam" id="PF03992">
    <property type="entry name" value="ABM"/>
    <property type="match status" value="1"/>
</dbReference>
<comment type="caution">
    <text evidence="2">The sequence shown here is derived from an EMBL/GenBank/DDBJ whole genome shotgun (WGS) entry which is preliminary data.</text>
</comment>
<dbReference type="Proteomes" id="UP000371977">
    <property type="component" value="Unassembled WGS sequence"/>
</dbReference>
<gene>
    <name evidence="2" type="ORF">ESZ50_03150</name>
</gene>
<dbReference type="AlphaFoldDB" id="A0A6C2CAK4"/>
<evidence type="ECO:0000313" key="2">
    <source>
        <dbReference type="EMBL" id="TYC50065.1"/>
    </source>
</evidence>
<dbReference type="SUPFAM" id="SSF54909">
    <property type="entry name" value="Dimeric alpha+beta barrel"/>
    <property type="match status" value="1"/>
</dbReference>
<proteinExistence type="predicted"/>
<dbReference type="InterPro" id="IPR007138">
    <property type="entry name" value="ABM_dom"/>
</dbReference>